<evidence type="ECO:0000313" key="1">
    <source>
        <dbReference type="EMBL" id="SDP33631.1"/>
    </source>
</evidence>
<dbReference type="EMBL" id="FNIE01000024">
    <property type="protein sequence ID" value="SDP33631.1"/>
    <property type="molecule type" value="Genomic_DNA"/>
</dbReference>
<proteinExistence type="predicted"/>
<gene>
    <name evidence="1" type="ORF">SAMN05216259_12431</name>
</gene>
<evidence type="ECO:0000313" key="2">
    <source>
        <dbReference type="Proteomes" id="UP000199341"/>
    </source>
</evidence>
<dbReference type="STRING" id="310781.SAMN05216259_12431"/>
<name>A0A1H0RVL8_9ACTN</name>
<sequence>MPTWDDGGTRNPLIRATCPYRPEGPRMSTTLINVRGLLTNDEMADVSATVLGNNPGMDQATAERIVIDALAYVTTAARNPGVYISPSRTVDEGWHALILHTALYARLCDRLGRFVHHYPERPDPTRHKDGVMDRTLDLMREAGHIPDMELWTRPLEMVIDVAANCSHTPKPGGCGPINPGRCASHCNSGGDSAA</sequence>
<accession>A0A1H0RVL8</accession>
<dbReference type="AlphaFoldDB" id="A0A1H0RVL8"/>
<protein>
    <submittedName>
        <fullName evidence="1">Uncharacterized protein</fullName>
    </submittedName>
</protein>
<dbReference type="Proteomes" id="UP000199341">
    <property type="component" value="Unassembled WGS sequence"/>
</dbReference>
<reference evidence="1 2" key="1">
    <citation type="submission" date="2016-10" db="EMBL/GenBank/DDBJ databases">
        <authorList>
            <person name="de Groot N.N."/>
        </authorList>
    </citation>
    <scope>NUCLEOTIDE SEQUENCE [LARGE SCALE GENOMIC DNA]</scope>
    <source>
        <strain evidence="1 2">CGMCC 4.2022</strain>
    </source>
</reference>
<keyword evidence="2" id="KW-1185">Reference proteome</keyword>
<organism evidence="1 2">
    <name type="scientific">Actinacidiphila guanduensis</name>
    <dbReference type="NCBI Taxonomy" id="310781"/>
    <lineage>
        <taxon>Bacteria</taxon>
        <taxon>Bacillati</taxon>
        <taxon>Actinomycetota</taxon>
        <taxon>Actinomycetes</taxon>
        <taxon>Kitasatosporales</taxon>
        <taxon>Streptomycetaceae</taxon>
        <taxon>Actinacidiphila</taxon>
    </lineage>
</organism>